<keyword evidence="3" id="KW-1185">Reference proteome</keyword>
<proteinExistence type="predicted"/>
<sequence>MVVEKGILHGFETPQAHGRGGKLSSRSHHRKPVGLCKIGQTLSISAT</sequence>
<evidence type="ECO:0000313" key="3">
    <source>
        <dbReference type="Proteomes" id="UP000029448"/>
    </source>
</evidence>
<dbReference type="EMBL" id="JOKM01000002">
    <property type="protein sequence ID" value="KGB26679.1"/>
    <property type="molecule type" value="Genomic_DNA"/>
</dbReference>
<gene>
    <name evidence="2" type="ORF">AtDm6_0043</name>
</gene>
<evidence type="ECO:0000313" key="2">
    <source>
        <dbReference type="EMBL" id="KGB26679.1"/>
    </source>
</evidence>
<organism evidence="2 3">
    <name type="scientific">Acetobacter tropicalis</name>
    <dbReference type="NCBI Taxonomy" id="104102"/>
    <lineage>
        <taxon>Bacteria</taxon>
        <taxon>Pseudomonadati</taxon>
        <taxon>Pseudomonadota</taxon>
        <taxon>Alphaproteobacteria</taxon>
        <taxon>Acetobacterales</taxon>
        <taxon>Acetobacteraceae</taxon>
        <taxon>Acetobacter</taxon>
    </lineage>
</organism>
<reference evidence="2 3" key="1">
    <citation type="submission" date="2014-06" db="EMBL/GenBank/DDBJ databases">
        <title>Functional and comparative genomic analyses of the Drosophila gut microbiota identify candidate symbiosis factors.</title>
        <authorList>
            <person name="Newell P.D."/>
            <person name="Chaston J.M."/>
            <person name="Douglas A.E."/>
        </authorList>
    </citation>
    <scope>NUCLEOTIDE SEQUENCE [LARGE SCALE GENOMIC DNA]</scope>
    <source>
        <strain evidence="2 3">DmCS_006</strain>
    </source>
</reference>
<dbReference type="STRING" id="104102.AtDm6_0043"/>
<dbReference type="AlphaFoldDB" id="A0A094Z171"/>
<dbReference type="Proteomes" id="UP000029448">
    <property type="component" value="Unassembled WGS sequence"/>
</dbReference>
<feature type="region of interest" description="Disordered" evidence="1">
    <location>
        <begin position="1"/>
        <end position="34"/>
    </location>
</feature>
<evidence type="ECO:0000256" key="1">
    <source>
        <dbReference type="SAM" id="MobiDB-lite"/>
    </source>
</evidence>
<accession>A0A094Z171</accession>
<comment type="caution">
    <text evidence="2">The sequence shown here is derived from an EMBL/GenBank/DDBJ whole genome shotgun (WGS) entry which is preliminary data.</text>
</comment>
<name>A0A094Z171_9PROT</name>
<protein>
    <submittedName>
        <fullName evidence="2">Uncharacterized protein</fullName>
    </submittedName>
</protein>